<dbReference type="EMBL" id="CP036281">
    <property type="protein sequence ID" value="QDU79671.1"/>
    <property type="molecule type" value="Genomic_DNA"/>
</dbReference>
<dbReference type="KEGG" id="plon:Pla110_13840"/>
<dbReference type="AlphaFoldDB" id="A0A518CKC6"/>
<organism evidence="1 2">
    <name type="scientific">Polystyrenella longa</name>
    <dbReference type="NCBI Taxonomy" id="2528007"/>
    <lineage>
        <taxon>Bacteria</taxon>
        <taxon>Pseudomonadati</taxon>
        <taxon>Planctomycetota</taxon>
        <taxon>Planctomycetia</taxon>
        <taxon>Planctomycetales</taxon>
        <taxon>Planctomycetaceae</taxon>
        <taxon>Polystyrenella</taxon>
    </lineage>
</organism>
<dbReference type="RefSeq" id="WP_231742935.1">
    <property type="nucleotide sequence ID" value="NZ_CP036281.1"/>
</dbReference>
<keyword evidence="2" id="KW-1185">Reference proteome</keyword>
<name>A0A518CKC6_9PLAN</name>
<sequence>MPLRHGLRIEDSRIWVIHRLQEYGPFDYEWSPDLQGMEMTYQGQKFGEYCNSREFFADLSEFKLPTSVYSVATIALGTLIQAILNGRPSPQREALILRRLANSNFSRYATTSED</sequence>
<reference evidence="1 2" key="1">
    <citation type="submission" date="2019-02" db="EMBL/GenBank/DDBJ databases">
        <title>Deep-cultivation of Planctomycetes and their phenomic and genomic characterization uncovers novel biology.</title>
        <authorList>
            <person name="Wiegand S."/>
            <person name="Jogler M."/>
            <person name="Boedeker C."/>
            <person name="Pinto D."/>
            <person name="Vollmers J."/>
            <person name="Rivas-Marin E."/>
            <person name="Kohn T."/>
            <person name="Peeters S.H."/>
            <person name="Heuer A."/>
            <person name="Rast P."/>
            <person name="Oberbeckmann S."/>
            <person name="Bunk B."/>
            <person name="Jeske O."/>
            <person name="Meyerdierks A."/>
            <person name="Storesund J.E."/>
            <person name="Kallscheuer N."/>
            <person name="Luecker S."/>
            <person name="Lage O.M."/>
            <person name="Pohl T."/>
            <person name="Merkel B.J."/>
            <person name="Hornburger P."/>
            <person name="Mueller R.-W."/>
            <person name="Bruemmer F."/>
            <person name="Labrenz M."/>
            <person name="Spormann A.M."/>
            <person name="Op den Camp H."/>
            <person name="Overmann J."/>
            <person name="Amann R."/>
            <person name="Jetten M.S.M."/>
            <person name="Mascher T."/>
            <person name="Medema M.H."/>
            <person name="Devos D.P."/>
            <person name="Kaster A.-K."/>
            <person name="Ovreas L."/>
            <person name="Rohde M."/>
            <person name="Galperin M.Y."/>
            <person name="Jogler C."/>
        </authorList>
    </citation>
    <scope>NUCLEOTIDE SEQUENCE [LARGE SCALE GENOMIC DNA]</scope>
    <source>
        <strain evidence="1 2">Pla110</strain>
    </source>
</reference>
<accession>A0A518CKC6</accession>
<proteinExistence type="predicted"/>
<gene>
    <name evidence="1" type="ORF">Pla110_13840</name>
</gene>
<protein>
    <submittedName>
        <fullName evidence="1">Uncharacterized protein</fullName>
    </submittedName>
</protein>
<evidence type="ECO:0000313" key="1">
    <source>
        <dbReference type="EMBL" id="QDU79671.1"/>
    </source>
</evidence>
<dbReference type="Proteomes" id="UP000317178">
    <property type="component" value="Chromosome"/>
</dbReference>
<evidence type="ECO:0000313" key="2">
    <source>
        <dbReference type="Proteomes" id="UP000317178"/>
    </source>
</evidence>